<dbReference type="EMBL" id="LLXI01000748">
    <property type="protein sequence ID" value="PKY49482.1"/>
    <property type="molecule type" value="Genomic_DNA"/>
</dbReference>
<protein>
    <submittedName>
        <fullName evidence="2">Uncharacterized protein</fullName>
    </submittedName>
</protein>
<dbReference type="Proteomes" id="UP000234323">
    <property type="component" value="Unassembled WGS sequence"/>
</dbReference>
<reference evidence="2 3" key="1">
    <citation type="submission" date="2015-10" db="EMBL/GenBank/DDBJ databases">
        <title>Genome analyses suggest a sexual origin of heterokaryosis in a supposedly ancient asexual fungus.</title>
        <authorList>
            <person name="Ropars J."/>
            <person name="Sedzielewska K."/>
            <person name="Noel J."/>
            <person name="Charron P."/>
            <person name="Farinelli L."/>
            <person name="Marton T."/>
            <person name="Kruger M."/>
            <person name="Pelin A."/>
            <person name="Brachmann A."/>
            <person name="Corradi N."/>
        </authorList>
    </citation>
    <scope>NUCLEOTIDE SEQUENCE [LARGE SCALE GENOMIC DNA]</scope>
    <source>
        <strain evidence="2 3">A4</strain>
    </source>
</reference>
<proteinExistence type="predicted"/>
<sequence length="75" mass="8946">MRHLENEEEKEDIQKDQLQAHKIWCQEEERLKALEEEERAQTTKAGEEEEESESKEISADSEKEEQTFIKKIIKA</sequence>
<name>A0A2I1GS56_9GLOM</name>
<feature type="compositionally biased region" description="Basic and acidic residues" evidence="1">
    <location>
        <begin position="54"/>
        <end position="68"/>
    </location>
</feature>
<dbReference type="AlphaFoldDB" id="A0A2I1GS56"/>
<gene>
    <name evidence="2" type="ORF">RhiirA4_465498</name>
</gene>
<keyword evidence="3" id="KW-1185">Reference proteome</keyword>
<comment type="caution">
    <text evidence="2">The sequence shown here is derived from an EMBL/GenBank/DDBJ whole genome shotgun (WGS) entry which is preliminary data.</text>
</comment>
<accession>A0A2I1GS56</accession>
<organism evidence="2 3">
    <name type="scientific">Rhizophagus irregularis</name>
    <dbReference type="NCBI Taxonomy" id="588596"/>
    <lineage>
        <taxon>Eukaryota</taxon>
        <taxon>Fungi</taxon>
        <taxon>Fungi incertae sedis</taxon>
        <taxon>Mucoromycota</taxon>
        <taxon>Glomeromycotina</taxon>
        <taxon>Glomeromycetes</taxon>
        <taxon>Glomerales</taxon>
        <taxon>Glomeraceae</taxon>
        <taxon>Rhizophagus</taxon>
    </lineage>
</organism>
<evidence type="ECO:0000313" key="2">
    <source>
        <dbReference type="EMBL" id="PKY49482.1"/>
    </source>
</evidence>
<evidence type="ECO:0000256" key="1">
    <source>
        <dbReference type="SAM" id="MobiDB-lite"/>
    </source>
</evidence>
<feature type="region of interest" description="Disordered" evidence="1">
    <location>
        <begin position="34"/>
        <end position="75"/>
    </location>
</feature>
<evidence type="ECO:0000313" key="3">
    <source>
        <dbReference type="Proteomes" id="UP000234323"/>
    </source>
</evidence>